<comment type="similarity">
    <text evidence="10">Belongs to the AP2/ERF transcription factor family. AP2 subfamily.</text>
</comment>
<dbReference type="Proteomes" id="UP001055439">
    <property type="component" value="Chromosome 8"/>
</dbReference>
<dbReference type="PRINTS" id="PR00367">
    <property type="entry name" value="ETHRSPELEMNT"/>
</dbReference>
<dbReference type="FunFam" id="3.30.730.10:FF:000004">
    <property type="entry name" value="AP2-like ethylene-responsive transcription factor"/>
    <property type="match status" value="1"/>
</dbReference>
<evidence type="ECO:0000256" key="4">
    <source>
        <dbReference type="ARBA" id="ARBA00022989"/>
    </source>
</evidence>
<keyword evidence="5" id="KW-0805">Transcription regulation</keyword>
<dbReference type="OrthoDB" id="775967at2759"/>
<dbReference type="SUPFAM" id="SSF54171">
    <property type="entry name" value="DNA-binding domain"/>
    <property type="match status" value="2"/>
</dbReference>
<dbReference type="InterPro" id="IPR001471">
    <property type="entry name" value="AP2/ERF_dom"/>
</dbReference>
<evidence type="ECO:0000313" key="14">
    <source>
        <dbReference type="EMBL" id="URE33721.1"/>
    </source>
</evidence>
<evidence type="ECO:0000256" key="1">
    <source>
        <dbReference type="ARBA" id="ARBA00004123"/>
    </source>
</evidence>
<keyword evidence="15" id="KW-1185">Reference proteome</keyword>
<comment type="subcellular location">
    <subcellularLocation>
        <location evidence="2">Membrane</location>
        <topology evidence="2">Multi-pass membrane protein</topology>
    </subcellularLocation>
    <subcellularLocation>
        <location evidence="1">Nucleus</location>
    </subcellularLocation>
</comment>
<proteinExistence type="inferred from homology"/>
<dbReference type="InterPro" id="IPR036955">
    <property type="entry name" value="AP2/ERF_dom_sf"/>
</dbReference>
<dbReference type="GO" id="GO:0005737">
    <property type="term" value="C:cytoplasm"/>
    <property type="evidence" value="ECO:0007669"/>
    <property type="project" value="UniProtKB-ARBA"/>
</dbReference>
<keyword evidence="6" id="KW-0238">DNA-binding</keyword>
<dbReference type="GO" id="GO:0003677">
    <property type="term" value="F:DNA binding"/>
    <property type="evidence" value="ECO:0007669"/>
    <property type="project" value="UniProtKB-KW"/>
</dbReference>
<keyword evidence="8" id="KW-0804">Transcription</keyword>
<feature type="domain" description="AP2/ERF" evidence="13">
    <location>
        <begin position="241"/>
        <end position="298"/>
    </location>
</feature>
<accession>A0A9E7HIA9</accession>
<dbReference type="InterPro" id="IPR007305">
    <property type="entry name" value="Vesicle_transpt_Got1/SFT2"/>
</dbReference>
<evidence type="ECO:0000256" key="7">
    <source>
        <dbReference type="ARBA" id="ARBA00023136"/>
    </source>
</evidence>
<feature type="domain" description="AP2/ERF" evidence="13">
    <location>
        <begin position="149"/>
        <end position="205"/>
    </location>
</feature>
<dbReference type="GO" id="GO:0016192">
    <property type="term" value="P:vesicle-mediated transport"/>
    <property type="evidence" value="ECO:0007669"/>
    <property type="project" value="InterPro"/>
</dbReference>
<dbReference type="Pfam" id="PF04178">
    <property type="entry name" value="Got1"/>
    <property type="match status" value="1"/>
</dbReference>
<dbReference type="GO" id="GO:0009909">
    <property type="term" value="P:regulation of flower development"/>
    <property type="evidence" value="ECO:0007669"/>
    <property type="project" value="UniProtKB-ARBA"/>
</dbReference>
<dbReference type="InterPro" id="IPR016177">
    <property type="entry name" value="DNA-bd_dom_sf"/>
</dbReference>
<feature type="region of interest" description="Disordered" evidence="11">
    <location>
        <begin position="1"/>
        <end position="59"/>
    </location>
</feature>
<dbReference type="SMART" id="SM00380">
    <property type="entry name" value="AP2"/>
    <property type="match status" value="2"/>
</dbReference>
<reference evidence="14" key="1">
    <citation type="submission" date="2022-05" db="EMBL/GenBank/DDBJ databases">
        <title>The Musa troglodytarum L. genome provides insights into the mechanism of non-climacteric behaviour and enrichment of carotenoids.</title>
        <authorList>
            <person name="Wang J."/>
        </authorList>
    </citation>
    <scope>NUCLEOTIDE SEQUENCE</scope>
    <source>
        <tissue evidence="14">Leaf</tissue>
    </source>
</reference>
<dbReference type="Pfam" id="PF00847">
    <property type="entry name" value="AP2"/>
    <property type="match status" value="2"/>
</dbReference>
<keyword evidence="9" id="KW-0539">Nucleus</keyword>
<evidence type="ECO:0000256" key="8">
    <source>
        <dbReference type="ARBA" id="ARBA00023163"/>
    </source>
</evidence>
<dbReference type="PANTHER" id="PTHR32467">
    <property type="entry name" value="AP2-LIKE ETHYLENE-RESPONSIVE TRANSCRIPTION FACTOR"/>
    <property type="match status" value="1"/>
</dbReference>
<evidence type="ECO:0000256" key="5">
    <source>
        <dbReference type="ARBA" id="ARBA00023015"/>
    </source>
</evidence>
<dbReference type="PANTHER" id="PTHR32467:SF142">
    <property type="entry name" value="FLORAL HOMEOTIC PROTEIN APETALA 2"/>
    <property type="match status" value="1"/>
</dbReference>
<keyword evidence="3 12" id="KW-0812">Transmembrane</keyword>
<dbReference type="PROSITE" id="PS51032">
    <property type="entry name" value="AP2_ERF"/>
    <property type="match status" value="2"/>
</dbReference>
<keyword evidence="4 12" id="KW-1133">Transmembrane helix</keyword>
<evidence type="ECO:0000259" key="13">
    <source>
        <dbReference type="PROSITE" id="PS51032"/>
    </source>
</evidence>
<dbReference type="EMBL" id="CP097510">
    <property type="protein sequence ID" value="URE33721.1"/>
    <property type="molecule type" value="Genomic_DNA"/>
</dbReference>
<feature type="transmembrane region" description="Helical" evidence="12">
    <location>
        <begin position="528"/>
        <end position="555"/>
    </location>
</feature>
<evidence type="ECO:0000256" key="11">
    <source>
        <dbReference type="SAM" id="MobiDB-lite"/>
    </source>
</evidence>
<evidence type="ECO:0000256" key="6">
    <source>
        <dbReference type="ARBA" id="ARBA00023125"/>
    </source>
</evidence>
<dbReference type="CDD" id="cd00018">
    <property type="entry name" value="AP2"/>
    <property type="match status" value="1"/>
</dbReference>
<evidence type="ECO:0000256" key="12">
    <source>
        <dbReference type="SAM" id="Phobius"/>
    </source>
</evidence>
<feature type="compositionally biased region" description="Low complexity" evidence="11">
    <location>
        <begin position="44"/>
        <end position="54"/>
    </location>
</feature>
<evidence type="ECO:0000256" key="10">
    <source>
        <dbReference type="ARBA" id="ARBA00037973"/>
    </source>
</evidence>
<organism evidence="14 15">
    <name type="scientific">Musa troglodytarum</name>
    <name type="common">fe'i banana</name>
    <dbReference type="NCBI Taxonomy" id="320322"/>
    <lineage>
        <taxon>Eukaryota</taxon>
        <taxon>Viridiplantae</taxon>
        <taxon>Streptophyta</taxon>
        <taxon>Embryophyta</taxon>
        <taxon>Tracheophyta</taxon>
        <taxon>Spermatophyta</taxon>
        <taxon>Magnoliopsida</taxon>
        <taxon>Liliopsida</taxon>
        <taxon>Zingiberales</taxon>
        <taxon>Musaceae</taxon>
        <taxon>Musa</taxon>
    </lineage>
</organism>
<sequence length="651" mass="70638">MGGEWNLNEAAAEEDGSSPTASAAIVEEIQGEATMTGSAEAENDGSVSSDVVVEVSDDGEPVPGARKIFGFSISSSRHGSPAAEREPGVVTRQFFPEGDAKGVTPTPSPRANWAGVSTSPELVVVVDGVTDELQAAKRTRRGPRSRSSQFRGVTFYRRTGRWESHIWDCGKQVYLGGFDTAHAAARAYDRAAIKFRGLDADFNFDLDDYKGDLEQMSNLTKEEFVHVLRRESTSYPRGSSKYRGVTLHKCGKWEARMGQLLGKKYVYLGLFDTEVEAARAYDKAAIKCNGKDTMTNFDPSIYADELHASKTSSAGQLEHNLDLSLGRSGSKGNGLEPMANLSTRSKFDDKLKQLDGKENTRCSGNGYVQSPFLHKIQRSGQSSTQPQMIAGQFSRSNSDQVSVACIQAAAQEVGLREAFSTTSWQATKEAFGLVKKQPEMQVLAVHVRAEEWNMKISACYVTEDREIGLGLTGFGVFFSFLGIIFFFDEGLLAMGNILFLSGLMLTIGLKSTMQFFTKPKNYKGTISFGAGFFLVLIGWPIVGMIVESYGFIVLFRSRLLADGCSIFTEDSHLWLAVPTAFCDIVARALQRQASSGVVAGQQAEAAAAAAAGSRVGGCPSLLDDKLLLAPKVLDRLSHSVLFVTRDSLNDG</sequence>
<dbReference type="GO" id="GO:0003700">
    <property type="term" value="F:DNA-binding transcription factor activity"/>
    <property type="evidence" value="ECO:0007669"/>
    <property type="project" value="InterPro"/>
</dbReference>
<evidence type="ECO:0000256" key="3">
    <source>
        <dbReference type="ARBA" id="ARBA00022692"/>
    </source>
</evidence>
<protein>
    <submittedName>
        <fullName evidence="14">AP2</fullName>
    </submittedName>
</protein>
<name>A0A9E7HIA9_9LILI</name>
<dbReference type="GO" id="GO:0005634">
    <property type="term" value="C:nucleus"/>
    <property type="evidence" value="ECO:0007669"/>
    <property type="project" value="UniProtKB-SubCell"/>
</dbReference>
<evidence type="ECO:0000313" key="15">
    <source>
        <dbReference type="Proteomes" id="UP001055439"/>
    </source>
</evidence>
<dbReference type="GO" id="GO:0016020">
    <property type="term" value="C:membrane"/>
    <property type="evidence" value="ECO:0007669"/>
    <property type="project" value="UniProtKB-SubCell"/>
</dbReference>
<dbReference type="Gene3D" id="3.30.730.10">
    <property type="entry name" value="AP2/ERF domain"/>
    <property type="match status" value="2"/>
</dbReference>
<evidence type="ECO:0000256" key="9">
    <source>
        <dbReference type="ARBA" id="ARBA00023242"/>
    </source>
</evidence>
<dbReference type="AlphaFoldDB" id="A0A9E7HIA9"/>
<dbReference type="GO" id="GO:0012505">
    <property type="term" value="C:endomembrane system"/>
    <property type="evidence" value="ECO:0007669"/>
    <property type="project" value="UniProtKB-ARBA"/>
</dbReference>
<evidence type="ECO:0000256" key="2">
    <source>
        <dbReference type="ARBA" id="ARBA00004141"/>
    </source>
</evidence>
<gene>
    <name evidence="14" type="ORF">MUK42_33789</name>
</gene>
<keyword evidence="7 12" id="KW-0472">Membrane</keyword>